<accession>A0A8H3UV94</accession>
<comment type="caution">
    <text evidence="1">The sequence shown here is derived from an EMBL/GenBank/DDBJ whole genome shotgun (WGS) entry which is preliminary data.</text>
</comment>
<name>A0A8H3UV94_VENIN</name>
<protein>
    <submittedName>
        <fullName evidence="1">Uncharacterized protein</fullName>
    </submittedName>
</protein>
<organism evidence="1 2">
    <name type="scientific">Venturia inaequalis</name>
    <name type="common">Apple scab fungus</name>
    <dbReference type="NCBI Taxonomy" id="5025"/>
    <lineage>
        <taxon>Eukaryota</taxon>
        <taxon>Fungi</taxon>
        <taxon>Dikarya</taxon>
        <taxon>Ascomycota</taxon>
        <taxon>Pezizomycotina</taxon>
        <taxon>Dothideomycetes</taxon>
        <taxon>Pleosporomycetidae</taxon>
        <taxon>Venturiales</taxon>
        <taxon>Venturiaceae</taxon>
        <taxon>Venturia</taxon>
    </lineage>
</organism>
<evidence type="ECO:0000313" key="1">
    <source>
        <dbReference type="EMBL" id="KAE9976132.1"/>
    </source>
</evidence>
<dbReference type="EMBL" id="WNWS01000180">
    <property type="protein sequence ID" value="KAE9976132.1"/>
    <property type="molecule type" value="Genomic_DNA"/>
</dbReference>
<evidence type="ECO:0000313" key="2">
    <source>
        <dbReference type="Proteomes" id="UP000447873"/>
    </source>
</evidence>
<dbReference type="AlphaFoldDB" id="A0A8H3UV94"/>
<proteinExistence type="predicted"/>
<sequence length="150" mass="16528">MLSKVISVQLPGDLFRRASYTTPDGECESWGALEKLALAASPIEANAPMCDEGWERGLQLGLRLMGIAQRHVLEDILIKPHFLTFTDATPVQPNAFLSLSLCDAAAHALQPLLRPRKYESPNSTSRHITPQPKGFCQSTPVSFKDELTKI</sequence>
<dbReference type="Proteomes" id="UP000447873">
    <property type="component" value="Unassembled WGS sequence"/>
</dbReference>
<reference evidence="1 2" key="1">
    <citation type="submission" date="2018-12" db="EMBL/GenBank/DDBJ databases">
        <title>Venturia inaequalis Genome Resource.</title>
        <authorList>
            <person name="Lichtner F.J."/>
        </authorList>
    </citation>
    <scope>NUCLEOTIDE SEQUENCE [LARGE SCALE GENOMIC DNA]</scope>
    <source>
        <strain evidence="1 2">120213</strain>
    </source>
</reference>
<gene>
    <name evidence="1" type="ORF">EG328_002826</name>
</gene>